<evidence type="ECO:0000256" key="1">
    <source>
        <dbReference type="SAM" id="Phobius"/>
    </source>
</evidence>
<dbReference type="WBParaSite" id="MCU_000524-RA">
    <property type="protein sequence ID" value="MCU_000524-RA"/>
    <property type="gene ID" value="MCU_000524"/>
</dbReference>
<feature type="transmembrane region" description="Helical" evidence="1">
    <location>
        <begin position="33"/>
        <end position="59"/>
    </location>
</feature>
<reference evidence="2" key="1">
    <citation type="submission" date="2019-11" db="UniProtKB">
        <authorList>
            <consortium name="WormBaseParasite"/>
        </authorList>
    </citation>
    <scope>IDENTIFICATION</scope>
</reference>
<accession>A0A5K3EHA4</accession>
<name>A0A5K3EHA4_MESCO</name>
<proteinExistence type="predicted"/>
<keyword evidence="1" id="KW-1133">Transmembrane helix</keyword>
<keyword evidence="1" id="KW-0472">Membrane</keyword>
<evidence type="ECO:0000313" key="2">
    <source>
        <dbReference type="WBParaSite" id="MCU_000524-RA"/>
    </source>
</evidence>
<dbReference type="AlphaFoldDB" id="A0A5K3EHA4"/>
<protein>
    <submittedName>
        <fullName evidence="2">Transmembrane protein</fullName>
    </submittedName>
</protein>
<sequence length="102" mass="11292">MGQSTSVKPSLPTRTEMVTELFKLEKQLGQSEIFAVCAVVVVVFDVVVAKTFLVARWFVGLFPLDGIWGESGPAFPINTSDAPSHHTYRMDWLNSCKECQLG</sequence>
<keyword evidence="1" id="KW-0812">Transmembrane</keyword>
<organism evidence="2">
    <name type="scientific">Mesocestoides corti</name>
    <name type="common">Flatworm</name>
    <dbReference type="NCBI Taxonomy" id="53468"/>
    <lineage>
        <taxon>Eukaryota</taxon>
        <taxon>Metazoa</taxon>
        <taxon>Spiralia</taxon>
        <taxon>Lophotrochozoa</taxon>
        <taxon>Platyhelminthes</taxon>
        <taxon>Cestoda</taxon>
        <taxon>Eucestoda</taxon>
        <taxon>Cyclophyllidea</taxon>
        <taxon>Mesocestoididae</taxon>
        <taxon>Mesocestoides</taxon>
    </lineage>
</organism>